<dbReference type="STRING" id="592028.GCWU000321_01510"/>
<evidence type="ECO:0000313" key="2">
    <source>
        <dbReference type="EMBL" id="EEW97516.1"/>
    </source>
</evidence>
<protein>
    <submittedName>
        <fullName evidence="2">Uncharacterized protein</fullName>
    </submittedName>
</protein>
<dbReference type="EMBL" id="ACIM02000001">
    <property type="protein sequence ID" value="EEW97516.1"/>
    <property type="molecule type" value="Genomic_DNA"/>
</dbReference>
<reference evidence="2" key="1">
    <citation type="submission" date="2009-09" db="EMBL/GenBank/DDBJ databases">
        <authorList>
            <person name="Weinstock G."/>
            <person name="Sodergren E."/>
            <person name="Clifton S."/>
            <person name="Fulton L."/>
            <person name="Fulton B."/>
            <person name="Courtney L."/>
            <person name="Fronick C."/>
            <person name="Harrison M."/>
            <person name="Strong C."/>
            <person name="Farmer C."/>
            <person name="Delahaunty K."/>
            <person name="Markovic C."/>
            <person name="Hall O."/>
            <person name="Minx P."/>
            <person name="Tomlinson C."/>
            <person name="Mitreva M."/>
            <person name="Nelson J."/>
            <person name="Hou S."/>
            <person name="Wollam A."/>
            <person name="Pepin K.H."/>
            <person name="Johnson M."/>
            <person name="Bhonagiri V."/>
            <person name="Nash W.E."/>
            <person name="Warren W."/>
            <person name="Chinwalla A."/>
            <person name="Mardis E.R."/>
            <person name="Wilson R.K."/>
        </authorList>
    </citation>
    <scope>NUCLEOTIDE SEQUENCE [LARGE SCALE GENOMIC DNA]</scope>
    <source>
        <strain evidence="2">DSM 15470</strain>
    </source>
</reference>
<dbReference type="GO" id="GO:0016020">
    <property type="term" value="C:membrane"/>
    <property type="evidence" value="ECO:0007669"/>
    <property type="project" value="GOC"/>
</dbReference>
<dbReference type="InterPro" id="IPR007577">
    <property type="entry name" value="GlycoTrfase_DXD_sugar-bd_CS"/>
</dbReference>
<keyword evidence="3" id="KW-1185">Reference proteome</keyword>
<dbReference type="eggNOG" id="COG3774">
    <property type="taxonomic scope" value="Bacteria"/>
</dbReference>
<comment type="caution">
    <text evidence="2">The sequence shown here is derived from an EMBL/GenBank/DDBJ whole genome shotgun (WGS) entry which is preliminary data.</text>
</comment>
<dbReference type="InterPro" id="IPR051706">
    <property type="entry name" value="Glycosyltransferase_domain"/>
</dbReference>
<keyword evidence="1" id="KW-0808">Transferase</keyword>
<dbReference type="PANTHER" id="PTHR32385">
    <property type="entry name" value="MANNOSYL PHOSPHORYLINOSITOL CERAMIDE SYNTHASE"/>
    <property type="match status" value="1"/>
</dbReference>
<name>C9LPN0_9FIRM</name>
<dbReference type="HOGENOM" id="CLU_073547_2_0_9"/>
<dbReference type="Pfam" id="PF04488">
    <property type="entry name" value="Gly_transf_sug"/>
    <property type="match status" value="1"/>
</dbReference>
<dbReference type="Gene3D" id="3.90.550.20">
    <property type="match status" value="1"/>
</dbReference>
<dbReference type="SUPFAM" id="SSF53448">
    <property type="entry name" value="Nucleotide-diphospho-sugar transferases"/>
    <property type="match status" value="1"/>
</dbReference>
<organism evidence="2 3">
    <name type="scientific">Dialister invisus DSM 15470</name>
    <dbReference type="NCBI Taxonomy" id="592028"/>
    <lineage>
        <taxon>Bacteria</taxon>
        <taxon>Bacillati</taxon>
        <taxon>Bacillota</taxon>
        <taxon>Negativicutes</taxon>
        <taxon>Veillonellales</taxon>
        <taxon>Veillonellaceae</taxon>
        <taxon>Dialister</taxon>
    </lineage>
</organism>
<dbReference type="PANTHER" id="PTHR32385:SF15">
    <property type="entry name" value="INOSITOL PHOSPHOCERAMIDE MANNOSYLTRANSFERASE 1"/>
    <property type="match status" value="1"/>
</dbReference>
<evidence type="ECO:0000256" key="1">
    <source>
        <dbReference type="ARBA" id="ARBA00022679"/>
    </source>
</evidence>
<dbReference type="GO" id="GO:0051999">
    <property type="term" value="P:mannosyl-inositol phosphorylceramide biosynthetic process"/>
    <property type="evidence" value="ECO:0007669"/>
    <property type="project" value="TreeGrafter"/>
</dbReference>
<dbReference type="Proteomes" id="UP000004736">
    <property type="component" value="Unassembled WGS sequence"/>
</dbReference>
<dbReference type="InterPro" id="IPR029044">
    <property type="entry name" value="Nucleotide-diphossugar_trans"/>
</dbReference>
<dbReference type="GO" id="GO:0000030">
    <property type="term" value="F:mannosyltransferase activity"/>
    <property type="evidence" value="ECO:0007669"/>
    <property type="project" value="TreeGrafter"/>
</dbReference>
<proteinExistence type="predicted"/>
<sequence>MPVDVKTYINSWEKYCPDYEIQEWNESNFDVSENNYCREAYESKKWAFVSDYVRLKVLYEYGGFYMDTDVEVVKSLNPLRIYDAVSGYESKTHIQTGTLGACRNNEWIGMLLKDYDERHFIRKDGSLDLKTNVQSITKLTLKRYRMKLLGQKVTFGKNMVILPFDYLCAKHWDTGVIDKTSNTFTIHHFKGSWVTDEMKRYNNLLDKYYKKYIKMGIPANIAFYLCRIKATYEMYGMHDVIRKIGHKI</sequence>
<accession>C9LPN0</accession>
<gene>
    <name evidence="2" type="ORF">GCWU000321_01510</name>
</gene>
<evidence type="ECO:0000313" key="3">
    <source>
        <dbReference type="Proteomes" id="UP000004736"/>
    </source>
</evidence>
<dbReference type="AlphaFoldDB" id="C9LPN0"/>